<sequence length="95" mass="10398">MAKGYLIANIRVHDAEAFEEFKRLSGAAIADYGGKILARDPDADYREGGARGLVTLIEFESPEVAQAFYDSTAYSAARRVREKISQTDLVLVTGL</sequence>
<dbReference type="Proteomes" id="UP001528040">
    <property type="component" value="Unassembled WGS sequence"/>
</dbReference>
<dbReference type="InterPro" id="IPR011008">
    <property type="entry name" value="Dimeric_a/b-barrel"/>
</dbReference>
<proteinExistence type="predicted"/>
<keyword evidence="3" id="KW-1185">Reference proteome</keyword>
<dbReference type="PANTHER" id="PTHR41521:SF4">
    <property type="entry name" value="BLR0684 PROTEIN"/>
    <property type="match status" value="1"/>
</dbReference>
<dbReference type="SUPFAM" id="SSF54909">
    <property type="entry name" value="Dimeric alpha+beta barrel"/>
    <property type="match status" value="1"/>
</dbReference>
<organism evidence="2 3">
    <name type="scientific">Aliiroseovarius salicola</name>
    <dbReference type="NCBI Taxonomy" id="3009082"/>
    <lineage>
        <taxon>Bacteria</taxon>
        <taxon>Pseudomonadati</taxon>
        <taxon>Pseudomonadota</taxon>
        <taxon>Alphaproteobacteria</taxon>
        <taxon>Rhodobacterales</taxon>
        <taxon>Paracoccaceae</taxon>
        <taxon>Aliiroseovarius</taxon>
    </lineage>
</organism>
<dbReference type="RefSeq" id="WP_271053994.1">
    <property type="nucleotide sequence ID" value="NZ_JAQIIO010000004.1"/>
</dbReference>
<name>A0ABT4W1A8_9RHOB</name>
<evidence type="ECO:0000313" key="3">
    <source>
        <dbReference type="Proteomes" id="UP001528040"/>
    </source>
</evidence>
<dbReference type="InterPro" id="IPR010753">
    <property type="entry name" value="DUF1330"/>
</dbReference>
<protein>
    <submittedName>
        <fullName evidence="2">DUF1330 domain-containing protein</fullName>
    </submittedName>
</protein>
<dbReference type="EMBL" id="JAQIIO010000004">
    <property type="protein sequence ID" value="MDA5094289.1"/>
    <property type="molecule type" value="Genomic_DNA"/>
</dbReference>
<dbReference type="Pfam" id="PF07045">
    <property type="entry name" value="DUF1330"/>
    <property type="match status" value="1"/>
</dbReference>
<dbReference type="PANTHER" id="PTHR41521">
    <property type="match status" value="1"/>
</dbReference>
<dbReference type="Gene3D" id="3.30.70.100">
    <property type="match status" value="1"/>
</dbReference>
<evidence type="ECO:0000259" key="1">
    <source>
        <dbReference type="Pfam" id="PF07045"/>
    </source>
</evidence>
<feature type="domain" description="DUF1330" evidence="1">
    <location>
        <begin position="3"/>
        <end position="94"/>
    </location>
</feature>
<comment type="caution">
    <text evidence="2">The sequence shown here is derived from an EMBL/GenBank/DDBJ whole genome shotgun (WGS) entry which is preliminary data.</text>
</comment>
<accession>A0ABT4W1A8</accession>
<gene>
    <name evidence="2" type="ORF">O2N63_09325</name>
</gene>
<reference evidence="2 3" key="1">
    <citation type="submission" date="2023-01" db="EMBL/GenBank/DDBJ databases">
        <authorList>
            <person name="Yoon J.-W."/>
        </authorList>
    </citation>
    <scope>NUCLEOTIDE SEQUENCE [LARGE SCALE GENOMIC DNA]</scope>
    <source>
        <strain evidence="2 3">KMU-50</strain>
    </source>
</reference>
<evidence type="ECO:0000313" key="2">
    <source>
        <dbReference type="EMBL" id="MDA5094289.1"/>
    </source>
</evidence>